<organism evidence="1 2">
    <name type="scientific">Calidifontibacillus erzurumensis</name>
    <dbReference type="NCBI Taxonomy" id="2741433"/>
    <lineage>
        <taxon>Bacteria</taxon>
        <taxon>Bacillati</taxon>
        <taxon>Bacillota</taxon>
        <taxon>Bacilli</taxon>
        <taxon>Bacillales</taxon>
        <taxon>Bacillaceae</taxon>
        <taxon>Calidifontibacillus/Schinkia group</taxon>
        <taxon>Calidifontibacillus</taxon>
    </lineage>
</organism>
<dbReference type="AlphaFoldDB" id="A0A8J8GG28"/>
<comment type="caution">
    <text evidence="1">The sequence shown here is derived from an EMBL/GenBank/DDBJ whole genome shotgun (WGS) entry which is preliminary data.</text>
</comment>
<dbReference type="EMBL" id="JABTTE010000020">
    <property type="protein sequence ID" value="NSL52722.1"/>
    <property type="molecule type" value="Genomic_DNA"/>
</dbReference>
<protein>
    <submittedName>
        <fullName evidence="1">Uncharacterized protein</fullName>
    </submittedName>
</protein>
<reference evidence="1" key="1">
    <citation type="submission" date="2020-06" db="EMBL/GenBank/DDBJ databases">
        <title>A novel thermopfilic bacterium from Erzurum, Turkey.</title>
        <authorList>
            <person name="Adiguzel A."/>
            <person name="Ay H."/>
            <person name="Baltaci M.O."/>
        </authorList>
    </citation>
    <scope>NUCLEOTIDE SEQUENCE</scope>
    <source>
        <strain evidence="1">P2</strain>
    </source>
</reference>
<evidence type="ECO:0000313" key="2">
    <source>
        <dbReference type="Proteomes" id="UP000625804"/>
    </source>
</evidence>
<accession>A0A8J8GG28</accession>
<proteinExistence type="predicted"/>
<dbReference type="RefSeq" id="WP_173731925.1">
    <property type="nucleotide sequence ID" value="NZ_JABTTE010000020.1"/>
</dbReference>
<name>A0A8J8GG28_9BACI</name>
<gene>
    <name evidence="1" type="ORF">HR057_13270</name>
</gene>
<sequence length="194" mass="22317">MASKPINSFYPIYKLYYGKTSNATQKQRKTFGMAINNAENIICQAFVHQSCLPIQKFLDLEQKNGLTTSFLENFLGIIGDDQNLFRELKHEQRKLLIPTPGCRYDKLNVRYAYLYDKKNSRLIILTYGKSQNIGEEFGIVRVLCDNFSEVPLPASIQNYEYWDLSEGKIETVASNDVIEINIQRLDSVIKKLAS</sequence>
<keyword evidence="2" id="KW-1185">Reference proteome</keyword>
<dbReference type="Proteomes" id="UP000625804">
    <property type="component" value="Unassembled WGS sequence"/>
</dbReference>
<evidence type="ECO:0000313" key="1">
    <source>
        <dbReference type="EMBL" id="NSL52722.1"/>
    </source>
</evidence>